<dbReference type="InterPro" id="IPR005501">
    <property type="entry name" value="LamB/YcsF/PxpA-like"/>
</dbReference>
<sequence length="251" mass="27473">MKLNCDLGESYGMWQLGQDELVMPHIDMANIACGFHAGDPHIINKTLALAKQHNTMVGAHPSYPDTLGFGRRSMKCSQAEIIDLMLYQIAALDGMAQSQGLTLSYVKPHGALYNDMMADSQVFTAILHAMQQYYRPLKLMILAGSNAQKYQNTAQEFGVELLLEAFADRRYTESGSLTPRSQSGAVLDKVATLAQVKTLISSGQVVTDTGKAINLDADTICVHGDNVEAVNLVKEIKDLCQEAICQETICR</sequence>
<evidence type="ECO:0000313" key="1">
    <source>
        <dbReference type="EMBL" id="MCF2947793.1"/>
    </source>
</evidence>
<dbReference type="Proteomes" id="UP001521137">
    <property type="component" value="Unassembled WGS sequence"/>
</dbReference>
<dbReference type="CDD" id="cd10787">
    <property type="entry name" value="LamB_YcsF_like"/>
    <property type="match status" value="1"/>
</dbReference>
<evidence type="ECO:0000313" key="2">
    <source>
        <dbReference type="Proteomes" id="UP001521137"/>
    </source>
</evidence>
<organism evidence="1 2">
    <name type="scientific">Paraglaciecola algarum</name>
    <dbReference type="NCBI Taxonomy" id="3050085"/>
    <lineage>
        <taxon>Bacteria</taxon>
        <taxon>Pseudomonadati</taxon>
        <taxon>Pseudomonadota</taxon>
        <taxon>Gammaproteobacteria</taxon>
        <taxon>Alteromonadales</taxon>
        <taxon>Alteromonadaceae</taxon>
        <taxon>Paraglaciecola</taxon>
    </lineage>
</organism>
<protein>
    <submittedName>
        <fullName evidence="1">5-oxoprolinase subunit PxpA</fullName>
    </submittedName>
</protein>
<dbReference type="Pfam" id="PF03746">
    <property type="entry name" value="LamB_YcsF"/>
    <property type="match status" value="1"/>
</dbReference>
<dbReference type="NCBIfam" id="NF003814">
    <property type="entry name" value="PRK05406.1-3"/>
    <property type="match status" value="1"/>
</dbReference>
<dbReference type="InterPro" id="IPR011330">
    <property type="entry name" value="Glyco_hydro/deAcase_b/a-brl"/>
</dbReference>
<accession>A0ABS9D4E7</accession>
<dbReference type="PANTHER" id="PTHR30292">
    <property type="entry name" value="UNCHARACTERIZED PROTEIN YBGL-RELATED"/>
    <property type="match status" value="1"/>
</dbReference>
<dbReference type="PANTHER" id="PTHR30292:SF0">
    <property type="entry name" value="5-OXOPROLINASE SUBUNIT A"/>
    <property type="match status" value="1"/>
</dbReference>
<dbReference type="RefSeq" id="WP_235311327.1">
    <property type="nucleotide sequence ID" value="NZ_JAKGAS010000003.1"/>
</dbReference>
<dbReference type="EMBL" id="JAKGAS010000003">
    <property type="protein sequence ID" value="MCF2947793.1"/>
    <property type="molecule type" value="Genomic_DNA"/>
</dbReference>
<dbReference type="SUPFAM" id="SSF88713">
    <property type="entry name" value="Glycoside hydrolase/deacetylase"/>
    <property type="match status" value="1"/>
</dbReference>
<gene>
    <name evidence="1" type="ORF">L0668_06730</name>
</gene>
<proteinExistence type="predicted"/>
<reference evidence="1 2" key="1">
    <citation type="submission" date="2022-01" db="EMBL/GenBank/DDBJ databases">
        <title>Paraglaciecola sp. G1-23.</title>
        <authorList>
            <person name="Jin M.S."/>
            <person name="Han D.M."/>
            <person name="Kim H.M."/>
            <person name="Jeon C.O."/>
        </authorList>
    </citation>
    <scope>NUCLEOTIDE SEQUENCE [LARGE SCALE GENOMIC DNA]</scope>
    <source>
        <strain evidence="1 2">G1-23</strain>
    </source>
</reference>
<name>A0ABS9D4E7_9ALTE</name>
<keyword evidence="2" id="KW-1185">Reference proteome</keyword>
<dbReference type="NCBIfam" id="NF003816">
    <property type="entry name" value="PRK05406.1-5"/>
    <property type="match status" value="1"/>
</dbReference>
<comment type="caution">
    <text evidence="1">The sequence shown here is derived from an EMBL/GenBank/DDBJ whole genome shotgun (WGS) entry which is preliminary data.</text>
</comment>
<dbReference type="Gene3D" id="3.20.20.370">
    <property type="entry name" value="Glycoside hydrolase/deacetylase"/>
    <property type="match status" value="1"/>
</dbReference>